<sequence>MSISKDFSEVKQQPILQSDWISFGTTRSKFINEFADETLKKQLAHPALPESLLLLKQQFAEIQIGSEYFFQAMNFLCQGKENTEKENELKSISFHVLLSGLLLMRRAVNSGSTCMPWTELKTQISKMLINSGFSEKEFFHENWKKWLLTISSNGEQSEHQSTEQPVIIENNSLLY</sequence>
<name>A0A382AYC1_9ZZZZ</name>
<organism evidence="1">
    <name type="scientific">marine metagenome</name>
    <dbReference type="NCBI Taxonomy" id="408172"/>
    <lineage>
        <taxon>unclassified sequences</taxon>
        <taxon>metagenomes</taxon>
        <taxon>ecological metagenomes</taxon>
    </lineage>
</organism>
<dbReference type="AlphaFoldDB" id="A0A382AYC1"/>
<protein>
    <submittedName>
        <fullName evidence="1">Uncharacterized protein</fullName>
    </submittedName>
</protein>
<accession>A0A382AYC1</accession>
<dbReference type="EMBL" id="UINC01027361">
    <property type="protein sequence ID" value="SVB06469.1"/>
    <property type="molecule type" value="Genomic_DNA"/>
</dbReference>
<evidence type="ECO:0000313" key="1">
    <source>
        <dbReference type="EMBL" id="SVB06469.1"/>
    </source>
</evidence>
<feature type="non-terminal residue" evidence="1">
    <location>
        <position position="175"/>
    </location>
</feature>
<reference evidence="1" key="1">
    <citation type="submission" date="2018-05" db="EMBL/GenBank/DDBJ databases">
        <authorList>
            <person name="Lanie J.A."/>
            <person name="Ng W.-L."/>
            <person name="Kazmierczak K.M."/>
            <person name="Andrzejewski T.M."/>
            <person name="Davidsen T.M."/>
            <person name="Wayne K.J."/>
            <person name="Tettelin H."/>
            <person name="Glass J.I."/>
            <person name="Rusch D."/>
            <person name="Podicherti R."/>
            <person name="Tsui H.-C.T."/>
            <person name="Winkler M.E."/>
        </authorList>
    </citation>
    <scope>NUCLEOTIDE SEQUENCE</scope>
</reference>
<proteinExistence type="predicted"/>
<gene>
    <name evidence="1" type="ORF">METZ01_LOCUS159323</name>
</gene>